<evidence type="ECO:0000313" key="2">
    <source>
        <dbReference type="EMBL" id="MFJ5321796.1"/>
    </source>
</evidence>
<feature type="region of interest" description="Disordered" evidence="1">
    <location>
        <begin position="125"/>
        <end position="157"/>
    </location>
</feature>
<feature type="region of interest" description="Disordered" evidence="1">
    <location>
        <begin position="361"/>
        <end position="415"/>
    </location>
</feature>
<reference evidence="4" key="1">
    <citation type="submission" date="2019-11" db="EMBL/GenBank/DDBJ databases">
        <authorList>
            <person name="Jee S."/>
        </authorList>
    </citation>
    <scope>NUCLEOTIDE SEQUENCE [LARGE SCALE GENOMIC DNA]</scope>
    <source>
        <strain evidence="4">PZ1</strain>
    </source>
</reference>
<feature type="compositionally biased region" description="Polar residues" evidence="1">
    <location>
        <begin position="373"/>
        <end position="382"/>
    </location>
</feature>
<organism evidence="3 4">
    <name type="scientific">Pectobacterium parvum</name>
    <dbReference type="NCBI Taxonomy" id="2778550"/>
    <lineage>
        <taxon>Bacteria</taxon>
        <taxon>Pseudomonadati</taxon>
        <taxon>Pseudomonadota</taxon>
        <taxon>Gammaproteobacteria</taxon>
        <taxon>Enterobacterales</taxon>
        <taxon>Pectobacteriaceae</taxon>
        <taxon>Pectobacterium</taxon>
    </lineage>
</organism>
<dbReference type="GeneID" id="90772911"/>
<protein>
    <submittedName>
        <fullName evidence="3">Uncharacterized protein</fullName>
    </submittedName>
</protein>
<sequence length="415" mass="44256">MNMQVTSGSRPLSLPDQVQIDKSDNTENKAAIQKGENPKNVDVLIREVGIKNPYNDNYKVVDNAIPTLSAPTMVAGKINAEAAREVIKSSDVLLAGKDANIVERVLTHVASFFSSSLLLANFTQGSNRTGESSRSVVESLAASSASPNGQARSTAPVEGGTDITAVSAAYRHLVLNINYCVDKMIEVLTSFRSTEMQNSAKSMINAVTSTTRSGNHGIDAARQNLTGSIAGGALNMTGQFATTVVSTKAMKAESDSIKNNLGPAVSIEKQLGEHKNSVIGSSDNMVSKGVEADSGMTSVMNHSRPVTNHEATTLRNVHSQNTLKSQQIQAGTVYANTTLRTTDHIIEDSYRVASARDAKEADLARTDKDVHNETSNTQQQSGKKTEEMAAALRQMQESVQRSRNDTASAIAGRMG</sequence>
<evidence type="ECO:0000313" key="4">
    <source>
        <dbReference type="Proteomes" id="UP000464054"/>
    </source>
</evidence>
<dbReference type="EMBL" id="CP046377">
    <property type="protein sequence ID" value="QHQ23261.1"/>
    <property type="molecule type" value="Genomic_DNA"/>
</dbReference>
<evidence type="ECO:0000313" key="3">
    <source>
        <dbReference type="EMBL" id="QHQ23261.1"/>
    </source>
</evidence>
<feature type="compositionally biased region" description="Basic and acidic residues" evidence="1">
    <location>
        <begin position="361"/>
        <end position="372"/>
    </location>
</feature>
<reference evidence="2 5" key="3">
    <citation type="submission" date="2024-10" db="EMBL/GenBank/DDBJ databases">
        <authorList>
            <person name="Lu C.-H."/>
        </authorList>
    </citation>
    <scope>NUCLEOTIDE SEQUENCE [LARGE SCALE GENOMIC DNA]</scope>
    <source>
        <strain evidence="2 5">22QBSP01-2</strain>
    </source>
</reference>
<proteinExistence type="predicted"/>
<dbReference type="RefSeq" id="WP_161546661.1">
    <property type="nucleotide sequence ID" value="NZ_CP046377.1"/>
</dbReference>
<evidence type="ECO:0000313" key="5">
    <source>
        <dbReference type="Proteomes" id="UP001617714"/>
    </source>
</evidence>
<gene>
    <name evidence="2" type="ORF">ACIPSN_10580</name>
    <name evidence="3" type="ORF">GMX10_03570</name>
</gene>
<evidence type="ECO:0000256" key="1">
    <source>
        <dbReference type="SAM" id="MobiDB-lite"/>
    </source>
</evidence>
<dbReference type="AlphaFoldDB" id="A0AAP9IF46"/>
<reference evidence="3" key="2">
    <citation type="journal article" date="2022" name="Plant Pathol J">
        <title>Comparative Genomic Analysis of Pathogenic Factors of Pectobacterium Species Isolated in South Korea Using Whole-Genome Sequencing.</title>
        <authorList>
            <person name="Jee S."/>
            <person name="Kang I.J."/>
            <person name="Bak G."/>
            <person name="Kang S."/>
            <person name="Lee J."/>
            <person name="Heu S."/>
            <person name="Hwang I."/>
        </authorList>
    </citation>
    <scope>NUCLEOTIDE SEQUENCE</scope>
    <source>
        <strain evidence="3">PZ1</strain>
    </source>
</reference>
<accession>A0AAP9IF46</accession>
<feature type="compositionally biased region" description="Polar residues" evidence="1">
    <location>
        <begin position="395"/>
        <end position="407"/>
    </location>
</feature>
<name>A0AAP9IF46_9GAMM</name>
<dbReference type="Proteomes" id="UP000464054">
    <property type="component" value="Chromosome"/>
</dbReference>
<feature type="compositionally biased region" description="Low complexity" evidence="1">
    <location>
        <begin position="132"/>
        <end position="146"/>
    </location>
</feature>
<dbReference type="Proteomes" id="UP001617714">
    <property type="component" value="Unassembled WGS sequence"/>
</dbReference>
<dbReference type="EMBL" id="JBIXKD010000009">
    <property type="protein sequence ID" value="MFJ5321796.1"/>
    <property type="molecule type" value="Genomic_DNA"/>
</dbReference>
<keyword evidence="5" id="KW-1185">Reference proteome</keyword>